<organism evidence="1 2">
    <name type="scientific">Ancylostoma ceylanicum</name>
    <dbReference type="NCBI Taxonomy" id="53326"/>
    <lineage>
        <taxon>Eukaryota</taxon>
        <taxon>Metazoa</taxon>
        <taxon>Ecdysozoa</taxon>
        <taxon>Nematoda</taxon>
        <taxon>Chromadorea</taxon>
        <taxon>Rhabditida</taxon>
        <taxon>Rhabditina</taxon>
        <taxon>Rhabditomorpha</taxon>
        <taxon>Strongyloidea</taxon>
        <taxon>Ancylostomatidae</taxon>
        <taxon>Ancylostomatinae</taxon>
        <taxon>Ancylostoma</taxon>
    </lineage>
</organism>
<proteinExistence type="predicted"/>
<gene>
    <name evidence="1" type="ORF">ANCCEY_01647</name>
</gene>
<dbReference type="AlphaFoldDB" id="A0A0D6M502"/>
<reference evidence="1 2" key="1">
    <citation type="submission" date="2013-05" db="EMBL/GenBank/DDBJ databases">
        <title>Draft genome of the parasitic nematode Anyclostoma ceylanicum.</title>
        <authorList>
            <person name="Mitreva M."/>
        </authorList>
    </citation>
    <scope>NUCLEOTIDE SEQUENCE [LARGE SCALE GENOMIC DNA]</scope>
</reference>
<dbReference type="EMBL" id="KE124797">
    <property type="protein sequence ID" value="EPB79224.1"/>
    <property type="molecule type" value="Genomic_DNA"/>
</dbReference>
<name>A0A0D6M502_9BILA</name>
<accession>A0A0D6M502</accession>
<protein>
    <submittedName>
        <fullName evidence="1">Uncharacterized protein</fullName>
    </submittedName>
</protein>
<dbReference type="Proteomes" id="UP000054495">
    <property type="component" value="Unassembled WGS sequence"/>
</dbReference>
<evidence type="ECO:0000313" key="1">
    <source>
        <dbReference type="EMBL" id="EPB79224.1"/>
    </source>
</evidence>
<sequence>MGVELSMNPSRCDIGVAGGTKKYKLINHCDRMLAYKMRINANLKSYLMSKCASRTTVRENVPKLALDATHTHALVAS</sequence>
<keyword evidence="2" id="KW-1185">Reference proteome</keyword>
<evidence type="ECO:0000313" key="2">
    <source>
        <dbReference type="Proteomes" id="UP000054495"/>
    </source>
</evidence>